<reference evidence="1" key="1">
    <citation type="submission" date="2023-03" db="EMBL/GenBank/DDBJ databases">
        <title>Chromosome-scale reference genome and RAD-based genetic map of yellow starthistle (Centaurea solstitialis) reveal putative structural variation and QTLs associated with invader traits.</title>
        <authorList>
            <person name="Reatini B."/>
            <person name="Cang F.A."/>
            <person name="Jiang Q."/>
            <person name="Mckibben M.T.W."/>
            <person name="Barker M.S."/>
            <person name="Rieseberg L.H."/>
            <person name="Dlugosch K.M."/>
        </authorList>
    </citation>
    <scope>NUCLEOTIDE SEQUENCE</scope>
    <source>
        <strain evidence="1">CAN-66</strain>
        <tissue evidence="1">Leaf</tissue>
    </source>
</reference>
<dbReference type="AlphaFoldDB" id="A0AA38WKQ9"/>
<dbReference type="InterPro" id="IPR010410">
    <property type="entry name" value="DUF1005"/>
</dbReference>
<protein>
    <submittedName>
        <fullName evidence="1">Uncharacterized protein</fullName>
    </submittedName>
</protein>
<dbReference type="PANTHER" id="PTHR31317:SF21">
    <property type="entry name" value="FORMIN-LIKE PROTEIN 18"/>
    <property type="match status" value="1"/>
</dbReference>
<accession>A0AA38WKQ9</accession>
<dbReference type="EMBL" id="JARYMX010000004">
    <property type="protein sequence ID" value="KAJ9552051.1"/>
    <property type="molecule type" value="Genomic_DNA"/>
</dbReference>
<evidence type="ECO:0000313" key="2">
    <source>
        <dbReference type="Proteomes" id="UP001172457"/>
    </source>
</evidence>
<dbReference type="Pfam" id="PF06219">
    <property type="entry name" value="DUF1005"/>
    <property type="match status" value="1"/>
</dbReference>
<proteinExistence type="predicted"/>
<dbReference type="PANTHER" id="PTHR31317">
    <property type="entry name" value="OS08G0163500 PROTEIN"/>
    <property type="match status" value="1"/>
</dbReference>
<name>A0AA38WKQ9_9ASTR</name>
<comment type="caution">
    <text evidence="1">The sequence shown here is derived from an EMBL/GenBank/DDBJ whole genome shotgun (WGS) entry which is preliminary data.</text>
</comment>
<dbReference type="Proteomes" id="UP001172457">
    <property type="component" value="Chromosome 4"/>
</dbReference>
<gene>
    <name evidence="1" type="ORF">OSB04_016096</name>
</gene>
<evidence type="ECO:0000313" key="1">
    <source>
        <dbReference type="EMBL" id="KAJ9552051.1"/>
    </source>
</evidence>
<keyword evidence="2" id="KW-1185">Reference proteome</keyword>
<sequence length="427" mass="46067">MDPCPYVRIVVGSLGLKFTGGGGGAPSAYYCKIKLKNFPTQSAEITYFADGDVNQVNDRIQACFNLKKSEFDKVVEKSGGMKIEVYSGRKSKPICGFGSGKLIGAVTVGLDSETVNGGGGTVVRNGWVGIGDRSCKNMVQFHSSIRVERDPRFVFEFDGEPECSPQVVQVNGNVRQAVFTCKFSFRNSREQNLRSDSSLSDANESRSWLRSMRSDKEKPVKERKGWSITIHDLSGSPVAMASMVTPFVPSRGTDSVSPSNPGAWLILRPGHSTWKPWGRLEAWRESKAKDHLGYRFELLPDAAMSGLDPVTLSHSAVNFKTGGKFGIDMSNNGASPMSTPSGSFDSGSGSGSEFEIGSWAHLMYHGFVMSSSVGGGGKPEVEVGVQHVTCTEDAAAFVALAAALDLSVDACQPFSRKLRQELRVDGE</sequence>
<organism evidence="1 2">
    <name type="scientific">Centaurea solstitialis</name>
    <name type="common">yellow star-thistle</name>
    <dbReference type="NCBI Taxonomy" id="347529"/>
    <lineage>
        <taxon>Eukaryota</taxon>
        <taxon>Viridiplantae</taxon>
        <taxon>Streptophyta</taxon>
        <taxon>Embryophyta</taxon>
        <taxon>Tracheophyta</taxon>
        <taxon>Spermatophyta</taxon>
        <taxon>Magnoliopsida</taxon>
        <taxon>eudicotyledons</taxon>
        <taxon>Gunneridae</taxon>
        <taxon>Pentapetalae</taxon>
        <taxon>asterids</taxon>
        <taxon>campanulids</taxon>
        <taxon>Asterales</taxon>
        <taxon>Asteraceae</taxon>
        <taxon>Carduoideae</taxon>
        <taxon>Cardueae</taxon>
        <taxon>Centaureinae</taxon>
        <taxon>Centaurea</taxon>
    </lineage>
</organism>